<gene>
    <name evidence="1" type="ORF">BST23_03130</name>
</gene>
<protein>
    <recommendedName>
        <fullName evidence="3">DUF4145 domain-containing protein</fullName>
    </recommendedName>
</protein>
<sequence>MTAPAAFLDYADRLLDGEFDLGARGPRIAALLTRSVLEEWIEEQSESWLTPSLGYPTTRSKIVALGAIRGSEISERARRAWHRLSRAVHHHAYELQPTTSEVRELVRAVRELQQSSS</sequence>
<evidence type="ECO:0008006" key="3">
    <source>
        <dbReference type="Google" id="ProtNLM"/>
    </source>
</evidence>
<comment type="caution">
    <text evidence="1">The sequence shown here is derived from an EMBL/GenBank/DDBJ whole genome shotgun (WGS) entry which is preliminary data.</text>
</comment>
<evidence type="ECO:0000313" key="1">
    <source>
        <dbReference type="EMBL" id="ORA68819.1"/>
    </source>
</evidence>
<dbReference type="EMBL" id="MVHP01000002">
    <property type="protein sequence ID" value="ORA68819.1"/>
    <property type="molecule type" value="Genomic_DNA"/>
</dbReference>
<dbReference type="STRING" id="81858.BST23_03130"/>
<evidence type="ECO:0000313" key="2">
    <source>
        <dbReference type="Proteomes" id="UP000192772"/>
    </source>
</evidence>
<dbReference type="OrthoDB" id="4322177at2"/>
<name>A0A1X0D9F1_9MYCO</name>
<accession>A0A1X0D9F1</accession>
<organism evidence="1 2">
    <name type="scientific">Mycolicibacterium elephantis</name>
    <dbReference type="NCBI Taxonomy" id="81858"/>
    <lineage>
        <taxon>Bacteria</taxon>
        <taxon>Bacillati</taxon>
        <taxon>Actinomycetota</taxon>
        <taxon>Actinomycetes</taxon>
        <taxon>Mycobacteriales</taxon>
        <taxon>Mycobacteriaceae</taxon>
        <taxon>Mycolicibacterium</taxon>
    </lineage>
</organism>
<reference evidence="1 2" key="1">
    <citation type="submission" date="2017-02" db="EMBL/GenBank/DDBJ databases">
        <title>The new phylogeny of genus Mycobacterium.</title>
        <authorList>
            <person name="Tortoli E."/>
            <person name="Trovato A."/>
            <person name="Cirillo D.M."/>
        </authorList>
    </citation>
    <scope>NUCLEOTIDE SEQUENCE [LARGE SCALE GENOMIC DNA]</scope>
    <source>
        <strain evidence="1 2">FI-09383</strain>
    </source>
</reference>
<proteinExistence type="predicted"/>
<dbReference type="AlphaFoldDB" id="A0A1X0D9F1"/>
<dbReference type="Proteomes" id="UP000192772">
    <property type="component" value="Unassembled WGS sequence"/>
</dbReference>